<sequence length="277" mass="31183">MSSQIPGNICPNALKLLFASNINMSEIDISQQVSAIFTEVKELRQVCATQKAVIDKLRGDYTLLASETQMLRDLRSSYEKTVDEKQAEILSLNMVNETWRMDSDFYRCELAKLRQQLEDLQAKHKSAEQYICGVEAKVSRRDLQVTKLISILRRKVGTSRVCLVALKAAYRILPGLDDKAKFEKIFTMAKKTPHRAGLEKEMTGCLREAGFSISYGEHGITCAAEFEKTANQDAKESIEDHVMDHEVANEATEAINNVADKVFDNTFETDLCLETGD</sequence>
<accession>A0A8H4NQM6</accession>
<evidence type="ECO:0000313" key="3">
    <source>
        <dbReference type="Proteomes" id="UP000605986"/>
    </source>
</evidence>
<proteinExistence type="predicted"/>
<keyword evidence="1" id="KW-0175">Coiled coil</keyword>
<keyword evidence="3" id="KW-1185">Reference proteome</keyword>
<protein>
    <submittedName>
        <fullName evidence="2">Uncharacterized protein</fullName>
    </submittedName>
</protein>
<name>A0A8H4NQM6_9HYPO</name>
<comment type="caution">
    <text evidence="2">The sequence shown here is derived from an EMBL/GenBank/DDBJ whole genome shotgun (WGS) entry which is preliminary data.</text>
</comment>
<evidence type="ECO:0000256" key="1">
    <source>
        <dbReference type="SAM" id="Coils"/>
    </source>
</evidence>
<evidence type="ECO:0000313" key="2">
    <source>
        <dbReference type="EMBL" id="KAF4447509.1"/>
    </source>
</evidence>
<dbReference type="OrthoDB" id="5092251at2759"/>
<gene>
    <name evidence="2" type="ORF">F53441_8993</name>
</gene>
<feature type="coiled-coil region" evidence="1">
    <location>
        <begin position="103"/>
        <end position="130"/>
    </location>
</feature>
<reference evidence="2" key="1">
    <citation type="submission" date="2020-01" db="EMBL/GenBank/DDBJ databases">
        <title>Identification and distribution of gene clusters putatively required for synthesis of sphingolipid metabolism inhibitors in phylogenetically diverse species of the filamentous fungus Fusarium.</title>
        <authorList>
            <person name="Kim H.-S."/>
            <person name="Busman M."/>
            <person name="Brown D.W."/>
            <person name="Divon H."/>
            <person name="Uhlig S."/>
            <person name="Proctor R.H."/>
        </authorList>
    </citation>
    <scope>NUCLEOTIDE SEQUENCE</scope>
    <source>
        <strain evidence="2">NRRL 53441</strain>
    </source>
</reference>
<dbReference type="EMBL" id="JAADJG010000395">
    <property type="protein sequence ID" value="KAF4447509.1"/>
    <property type="molecule type" value="Genomic_DNA"/>
</dbReference>
<dbReference type="AlphaFoldDB" id="A0A8H4NQM6"/>
<dbReference type="Proteomes" id="UP000605986">
    <property type="component" value="Unassembled WGS sequence"/>
</dbReference>
<organism evidence="2 3">
    <name type="scientific">Fusarium austroafricanum</name>
    <dbReference type="NCBI Taxonomy" id="2364996"/>
    <lineage>
        <taxon>Eukaryota</taxon>
        <taxon>Fungi</taxon>
        <taxon>Dikarya</taxon>
        <taxon>Ascomycota</taxon>
        <taxon>Pezizomycotina</taxon>
        <taxon>Sordariomycetes</taxon>
        <taxon>Hypocreomycetidae</taxon>
        <taxon>Hypocreales</taxon>
        <taxon>Nectriaceae</taxon>
        <taxon>Fusarium</taxon>
        <taxon>Fusarium concolor species complex</taxon>
    </lineage>
</organism>